<dbReference type="InterPro" id="IPR019776">
    <property type="entry name" value="Flagellar_basal_body_rod_CS"/>
</dbReference>
<evidence type="ECO:0000256" key="8">
    <source>
        <dbReference type="RuleBase" id="RU362116"/>
    </source>
</evidence>
<reference evidence="12 13" key="1">
    <citation type="submission" date="2016-10" db="EMBL/GenBank/DDBJ databases">
        <authorList>
            <person name="de Groot N.N."/>
        </authorList>
    </citation>
    <scope>NUCLEOTIDE SEQUENCE [LARGE SCALE GENOMIC DNA]</scope>
    <source>
        <strain evidence="12 13">DSM 4180</strain>
    </source>
</reference>
<dbReference type="GO" id="GO:0009426">
    <property type="term" value="C:bacterial-type flagellum basal body, distal rod"/>
    <property type="evidence" value="ECO:0007669"/>
    <property type="project" value="UniProtKB-UniRule"/>
</dbReference>
<proteinExistence type="inferred from homology"/>
<evidence type="ECO:0000256" key="5">
    <source>
        <dbReference type="ARBA" id="ARBA00025933"/>
    </source>
</evidence>
<dbReference type="GO" id="GO:0071978">
    <property type="term" value="P:bacterial-type flagellum-dependent swarming motility"/>
    <property type="evidence" value="ECO:0007669"/>
    <property type="project" value="TreeGrafter"/>
</dbReference>
<dbReference type="InterPro" id="IPR010930">
    <property type="entry name" value="Flg_bb/hook_C_dom"/>
</dbReference>
<feature type="domain" description="Flagellar basal body rod protein N-terminal" evidence="9">
    <location>
        <begin position="10"/>
        <end position="35"/>
    </location>
</feature>
<dbReference type="OrthoDB" id="9804559at2"/>
<keyword evidence="12" id="KW-0282">Flagellum</keyword>
<accession>A0A1I4SRE4</accession>
<evidence type="ECO:0000259" key="11">
    <source>
        <dbReference type="Pfam" id="PF22692"/>
    </source>
</evidence>
<evidence type="ECO:0000256" key="3">
    <source>
        <dbReference type="ARBA" id="ARBA00017948"/>
    </source>
</evidence>
<evidence type="ECO:0000259" key="9">
    <source>
        <dbReference type="Pfam" id="PF00460"/>
    </source>
</evidence>
<organism evidence="12 13">
    <name type="scientific">Ectothiorhodospira mobilis</name>
    <dbReference type="NCBI Taxonomy" id="195064"/>
    <lineage>
        <taxon>Bacteria</taxon>
        <taxon>Pseudomonadati</taxon>
        <taxon>Pseudomonadota</taxon>
        <taxon>Gammaproteobacteria</taxon>
        <taxon>Chromatiales</taxon>
        <taxon>Ectothiorhodospiraceae</taxon>
        <taxon>Ectothiorhodospira</taxon>
    </lineage>
</organism>
<evidence type="ECO:0000256" key="7">
    <source>
        <dbReference type="NCBIfam" id="TIGR02488"/>
    </source>
</evidence>
<dbReference type="NCBIfam" id="TIGR02488">
    <property type="entry name" value="flgG_G_neg"/>
    <property type="match status" value="1"/>
</dbReference>
<dbReference type="Proteomes" id="UP000199556">
    <property type="component" value="Unassembled WGS sequence"/>
</dbReference>
<dbReference type="InterPro" id="IPR001444">
    <property type="entry name" value="Flag_bb_rod_N"/>
</dbReference>
<dbReference type="Pfam" id="PF22692">
    <property type="entry name" value="LlgE_F_G_D1"/>
    <property type="match status" value="1"/>
</dbReference>
<evidence type="ECO:0000256" key="2">
    <source>
        <dbReference type="ARBA" id="ARBA00009677"/>
    </source>
</evidence>
<evidence type="ECO:0000256" key="6">
    <source>
        <dbReference type="ARBA" id="ARBA00032912"/>
    </source>
</evidence>
<dbReference type="InterPro" id="IPR012834">
    <property type="entry name" value="FlgG_G_neg"/>
</dbReference>
<dbReference type="PANTHER" id="PTHR30435:SF19">
    <property type="entry name" value="FLAGELLAR BASAL-BODY ROD PROTEIN FLGG"/>
    <property type="match status" value="1"/>
</dbReference>
<keyword evidence="4 8" id="KW-0975">Bacterial flagellum</keyword>
<evidence type="ECO:0000256" key="4">
    <source>
        <dbReference type="ARBA" id="ARBA00023143"/>
    </source>
</evidence>
<sequence length="262" mass="27984">MNQALWISKTGLDAQQTRMATLSNNLANVNTTAFKKGRASFEDLIYQNIRQPGAQAAQNNELPTGLMVGVGVRTVATEKIFTQGNHIQTDNSLDVAIQGRGFFEILTPDGNVAYTRDGSFQLNSEGQVVMSNGYPLQPGIFVPEGTKSISISEDGIVSATVAGEEDAPVEIGNIQLADFVNPAGLEPLGQNLYAETAASGAPQQGNPGQDGLGRLMQGALESSNVNIAEELVNMIETQRAYEINSKAISSSDQMMQYLNNNL</sequence>
<dbReference type="PROSITE" id="PS00588">
    <property type="entry name" value="FLAGELLA_BB_ROD"/>
    <property type="match status" value="1"/>
</dbReference>
<dbReference type="SUPFAM" id="SSF117143">
    <property type="entry name" value="Flagellar hook protein flgE"/>
    <property type="match status" value="1"/>
</dbReference>
<comment type="subunit">
    <text evidence="5 8">The basal body constitutes a major portion of the flagellar organelle and consists of four rings (L,P,S, and M) mounted on a central rod. The rod consists of about 26 subunits of FlgG in the distal portion, and FlgB, FlgC and FlgF are thought to build up the proximal portion of the rod with about 6 subunits each.</text>
</comment>
<keyword evidence="13" id="KW-1185">Reference proteome</keyword>
<dbReference type="Pfam" id="PF06429">
    <property type="entry name" value="Flg_bbr_C"/>
    <property type="match status" value="1"/>
</dbReference>
<gene>
    <name evidence="12" type="ORF">SAMN05421721_1213</name>
</gene>
<feature type="domain" description="Flagellar basal-body/hook protein C-terminal" evidence="10">
    <location>
        <begin position="216"/>
        <end position="260"/>
    </location>
</feature>
<protein>
    <recommendedName>
        <fullName evidence="3 7">Flagellar basal-body rod protein FlgG</fullName>
    </recommendedName>
    <alternativeName>
        <fullName evidence="6 8">Distal rod protein</fullName>
    </alternativeName>
</protein>
<dbReference type="EMBL" id="FOUO01000021">
    <property type="protein sequence ID" value="SFM67066.1"/>
    <property type="molecule type" value="Genomic_DNA"/>
</dbReference>
<name>A0A1I4SRE4_ECTMO</name>
<evidence type="ECO:0000259" key="10">
    <source>
        <dbReference type="Pfam" id="PF06429"/>
    </source>
</evidence>
<evidence type="ECO:0000256" key="1">
    <source>
        <dbReference type="ARBA" id="ARBA00004117"/>
    </source>
</evidence>
<comment type="subcellular location">
    <subcellularLocation>
        <location evidence="1 8">Bacterial flagellum basal body</location>
    </subcellularLocation>
</comment>
<dbReference type="InterPro" id="IPR037925">
    <property type="entry name" value="FlgE/F/G-like"/>
</dbReference>
<dbReference type="InterPro" id="IPR053967">
    <property type="entry name" value="LlgE_F_G-like_D1"/>
</dbReference>
<dbReference type="STRING" id="195064.SAMN05421721_1213"/>
<keyword evidence="12" id="KW-0966">Cell projection</keyword>
<dbReference type="AlphaFoldDB" id="A0A1I4SRE4"/>
<dbReference type="PANTHER" id="PTHR30435">
    <property type="entry name" value="FLAGELLAR PROTEIN"/>
    <property type="match status" value="1"/>
</dbReference>
<dbReference type="RefSeq" id="WP_090487346.1">
    <property type="nucleotide sequence ID" value="NZ_FOUO01000021.1"/>
</dbReference>
<evidence type="ECO:0000313" key="13">
    <source>
        <dbReference type="Proteomes" id="UP000199556"/>
    </source>
</evidence>
<evidence type="ECO:0000313" key="12">
    <source>
        <dbReference type="EMBL" id="SFM67066.1"/>
    </source>
</evidence>
<keyword evidence="12" id="KW-0969">Cilium</keyword>
<feature type="domain" description="Flagellar hook protein FlgE/F/G-like D1" evidence="11">
    <location>
        <begin position="96"/>
        <end position="159"/>
    </location>
</feature>
<dbReference type="Pfam" id="PF00460">
    <property type="entry name" value="Flg_bb_rod"/>
    <property type="match status" value="1"/>
</dbReference>
<dbReference type="NCBIfam" id="TIGR03506">
    <property type="entry name" value="FlgEFG_subfam"/>
    <property type="match status" value="2"/>
</dbReference>
<dbReference type="InterPro" id="IPR020013">
    <property type="entry name" value="Flagellar_FlgE/F/G"/>
</dbReference>
<comment type="similarity">
    <text evidence="2 8">Belongs to the flagella basal body rod proteins family.</text>
</comment>